<dbReference type="CDD" id="cd05005">
    <property type="entry name" value="SIS_PHI"/>
    <property type="match status" value="1"/>
</dbReference>
<dbReference type="GO" id="GO:0016853">
    <property type="term" value="F:isomerase activity"/>
    <property type="evidence" value="ECO:0007669"/>
    <property type="project" value="UniProtKB-KW"/>
</dbReference>
<dbReference type="RefSeq" id="WP_092544000.1">
    <property type="nucleotide sequence ID" value="NZ_FOKV01000008.1"/>
</dbReference>
<evidence type="ECO:0000313" key="3">
    <source>
        <dbReference type="EMBL" id="SFC73082.1"/>
    </source>
</evidence>
<dbReference type="GO" id="GO:1901135">
    <property type="term" value="P:carbohydrate derivative metabolic process"/>
    <property type="evidence" value="ECO:0007669"/>
    <property type="project" value="InterPro"/>
</dbReference>
<gene>
    <name evidence="3" type="ORF">SAMN04487907_10822</name>
</gene>
<dbReference type="SUPFAM" id="SSF53697">
    <property type="entry name" value="SIS domain"/>
    <property type="match status" value="1"/>
</dbReference>
<dbReference type="NCBIfam" id="TIGR03127">
    <property type="entry name" value="RuMP_HxlB"/>
    <property type="match status" value="1"/>
</dbReference>
<proteinExistence type="inferred from homology"/>
<accession>A0A1I1LKJ8</accession>
<keyword evidence="3" id="KW-0413">Isomerase</keyword>
<dbReference type="InterPro" id="IPR001347">
    <property type="entry name" value="SIS_dom"/>
</dbReference>
<dbReference type="EMBL" id="FOKV01000008">
    <property type="protein sequence ID" value="SFC73082.1"/>
    <property type="molecule type" value="Genomic_DNA"/>
</dbReference>
<dbReference type="PANTHER" id="PTHR43443">
    <property type="entry name" value="3-HEXULOSE-6-PHOSPHATE ISOMERASE"/>
    <property type="match status" value="1"/>
</dbReference>
<dbReference type="Pfam" id="PF01380">
    <property type="entry name" value="SIS"/>
    <property type="match status" value="1"/>
</dbReference>
<feature type="domain" description="SIS" evidence="2">
    <location>
        <begin position="39"/>
        <end position="181"/>
    </location>
</feature>
<name>A0A1I1LKJ8_9FLAO</name>
<dbReference type="Gene3D" id="3.40.50.10490">
    <property type="entry name" value="Glucose-6-phosphate isomerase like protein, domain 1"/>
    <property type="match status" value="1"/>
</dbReference>
<keyword evidence="4" id="KW-1185">Reference proteome</keyword>
<dbReference type="AlphaFoldDB" id="A0A1I1LKJ8"/>
<sequence length="194" mass="21306">MDNGSENNSNISIQTAYDIIINEHVNLYHSLDFENIKNIEEPLKNAKQIFLIGAGRTGFMVKAATMRLMHLGYQVHVVGETTTPAIGKNDLLIAVSGSGTTKSIVNAAETAHKNEAKIVGFTTNPSSPLAELADHTIIIPAAGKQEHGNSISQQYAGSLFEQGFLFLFDALIQYLWKQSDNSSEQLWEMHANME</sequence>
<dbReference type="Proteomes" id="UP000199438">
    <property type="component" value="Unassembled WGS sequence"/>
</dbReference>
<dbReference type="PANTHER" id="PTHR43443:SF1">
    <property type="entry name" value="3-HEXULOSE-6-PHOSPHATE ISOMERASE"/>
    <property type="match status" value="1"/>
</dbReference>
<evidence type="ECO:0000256" key="1">
    <source>
        <dbReference type="ARBA" id="ARBA00009235"/>
    </source>
</evidence>
<dbReference type="PROSITE" id="PS51464">
    <property type="entry name" value="SIS"/>
    <property type="match status" value="1"/>
</dbReference>
<reference evidence="4" key="1">
    <citation type="submission" date="2016-10" db="EMBL/GenBank/DDBJ databases">
        <authorList>
            <person name="Varghese N."/>
            <person name="Submissions S."/>
        </authorList>
    </citation>
    <scope>NUCLEOTIDE SEQUENCE [LARGE SCALE GENOMIC DNA]</scope>
    <source>
        <strain evidence="4">DSM 24499</strain>
    </source>
</reference>
<comment type="similarity">
    <text evidence="1">Belongs to the SIS family. PHI subfamily.</text>
</comment>
<organism evidence="3 4">
    <name type="scientific">Zunongwangia mangrovi</name>
    <dbReference type="NCBI Taxonomy" id="1334022"/>
    <lineage>
        <taxon>Bacteria</taxon>
        <taxon>Pseudomonadati</taxon>
        <taxon>Bacteroidota</taxon>
        <taxon>Flavobacteriia</taxon>
        <taxon>Flavobacteriales</taxon>
        <taxon>Flavobacteriaceae</taxon>
        <taxon>Zunongwangia</taxon>
    </lineage>
</organism>
<dbReference type="STRING" id="1334022.SAMN04487907_10822"/>
<dbReference type="GO" id="GO:0097367">
    <property type="term" value="F:carbohydrate derivative binding"/>
    <property type="evidence" value="ECO:0007669"/>
    <property type="project" value="InterPro"/>
</dbReference>
<protein>
    <submittedName>
        <fullName evidence="3">3-hexulose-6-phosphate isomerase</fullName>
    </submittedName>
</protein>
<dbReference type="OrthoDB" id="9797832at2"/>
<evidence type="ECO:0000313" key="4">
    <source>
        <dbReference type="Proteomes" id="UP000199438"/>
    </source>
</evidence>
<dbReference type="InterPro" id="IPR046348">
    <property type="entry name" value="SIS_dom_sf"/>
</dbReference>
<dbReference type="InterPro" id="IPR017552">
    <property type="entry name" value="PHI/rmpB"/>
</dbReference>
<evidence type="ECO:0000259" key="2">
    <source>
        <dbReference type="PROSITE" id="PS51464"/>
    </source>
</evidence>